<feature type="transmembrane region" description="Helical" evidence="2">
    <location>
        <begin position="142"/>
        <end position="162"/>
    </location>
</feature>
<dbReference type="Proteomes" id="UP000237246">
    <property type="component" value="Unassembled WGS sequence"/>
</dbReference>
<comment type="similarity">
    <text evidence="1">Belongs to the DOCK family.</text>
</comment>
<evidence type="ECO:0000256" key="2">
    <source>
        <dbReference type="SAM" id="Phobius"/>
    </source>
</evidence>
<dbReference type="InterPro" id="IPR046770">
    <property type="entry name" value="DOCKER_Lobe_B"/>
</dbReference>
<dbReference type="FunFam" id="1.25.40.410:FF:000003">
    <property type="entry name" value="Dedicator of cytokinesis protein 4"/>
    <property type="match status" value="1"/>
</dbReference>
<evidence type="ECO:0000259" key="3">
    <source>
        <dbReference type="PROSITE" id="PS51651"/>
    </source>
</evidence>
<dbReference type="Pfam" id="PF20422">
    <property type="entry name" value="DHR-2_Lobe_B"/>
    <property type="match status" value="1"/>
</dbReference>
<reference evidence="4 5" key="1">
    <citation type="submission" date="2018-01" db="EMBL/GenBank/DDBJ databases">
        <title>Comparison of the Chinese Bamboo Partridge and Red Junglefowl genome sequences highlights the importance of demography in genome evolution.</title>
        <authorList>
            <person name="Tiley G.P."/>
            <person name="Kimball R.T."/>
            <person name="Braun E.L."/>
            <person name="Burleigh J.G."/>
        </authorList>
    </citation>
    <scope>NUCLEOTIDE SEQUENCE [LARGE SCALE GENOMIC DNA]</scope>
    <source>
        <strain evidence="4">RTK389</strain>
        <tissue evidence="4">Blood</tissue>
    </source>
</reference>
<dbReference type="GO" id="GO:0007264">
    <property type="term" value="P:small GTPase-mediated signal transduction"/>
    <property type="evidence" value="ECO:0007669"/>
    <property type="project" value="InterPro"/>
</dbReference>
<protein>
    <recommendedName>
        <fullName evidence="3">DOCKER domain-containing protein</fullName>
    </recommendedName>
</protein>
<name>A0A2P4SSV7_BAMTH</name>
<dbReference type="InterPro" id="IPR043161">
    <property type="entry name" value="DOCK_C_lobe_A"/>
</dbReference>
<dbReference type="PANTHER" id="PTHR45653">
    <property type="entry name" value="DEDICATOR OF CYTOKINESIS"/>
    <property type="match status" value="1"/>
</dbReference>
<keyword evidence="5" id="KW-1185">Reference proteome</keyword>
<dbReference type="GO" id="GO:0005737">
    <property type="term" value="C:cytoplasm"/>
    <property type="evidence" value="ECO:0007669"/>
    <property type="project" value="TreeGrafter"/>
</dbReference>
<dbReference type="InterPro" id="IPR027357">
    <property type="entry name" value="DOCKER_dom"/>
</dbReference>
<dbReference type="PROSITE" id="PS51651">
    <property type="entry name" value="DOCKER"/>
    <property type="match status" value="1"/>
</dbReference>
<dbReference type="GO" id="GO:0005886">
    <property type="term" value="C:plasma membrane"/>
    <property type="evidence" value="ECO:0007669"/>
    <property type="project" value="TreeGrafter"/>
</dbReference>
<dbReference type="AlphaFoldDB" id="A0A2P4SSV7"/>
<dbReference type="GO" id="GO:0005085">
    <property type="term" value="F:guanyl-nucleotide exchange factor activity"/>
    <property type="evidence" value="ECO:0007669"/>
    <property type="project" value="InterPro"/>
</dbReference>
<keyword evidence="2" id="KW-0472">Membrane</keyword>
<dbReference type="InterPro" id="IPR026791">
    <property type="entry name" value="DOCK"/>
</dbReference>
<keyword evidence="2" id="KW-1133">Transmembrane helix</keyword>
<comment type="caution">
    <text evidence="4">The sequence shown here is derived from an EMBL/GenBank/DDBJ whole genome shotgun (WGS) entry which is preliminary data.</text>
</comment>
<organism evidence="4 5">
    <name type="scientific">Bambusicola thoracicus</name>
    <name type="common">Chinese bamboo-partridge</name>
    <name type="synonym">Perdix thoracica</name>
    <dbReference type="NCBI Taxonomy" id="9083"/>
    <lineage>
        <taxon>Eukaryota</taxon>
        <taxon>Metazoa</taxon>
        <taxon>Chordata</taxon>
        <taxon>Craniata</taxon>
        <taxon>Vertebrata</taxon>
        <taxon>Euteleostomi</taxon>
        <taxon>Archelosauria</taxon>
        <taxon>Archosauria</taxon>
        <taxon>Dinosauria</taxon>
        <taxon>Saurischia</taxon>
        <taxon>Theropoda</taxon>
        <taxon>Coelurosauria</taxon>
        <taxon>Aves</taxon>
        <taxon>Neognathae</taxon>
        <taxon>Galloanserae</taxon>
        <taxon>Galliformes</taxon>
        <taxon>Phasianidae</taxon>
        <taxon>Perdicinae</taxon>
        <taxon>Bambusicola</taxon>
    </lineage>
</organism>
<evidence type="ECO:0000256" key="1">
    <source>
        <dbReference type="PROSITE-ProRule" id="PRU00984"/>
    </source>
</evidence>
<feature type="non-terminal residue" evidence="4">
    <location>
        <position position="1"/>
    </location>
</feature>
<dbReference type="GO" id="GO:0060326">
    <property type="term" value="P:cell chemotaxis"/>
    <property type="evidence" value="ECO:0007669"/>
    <property type="project" value="TreeGrafter"/>
</dbReference>
<proteinExistence type="inferred from homology"/>
<sequence>NFYKTELNKEEMYIRYIHKLYDLHLKAQNFTEAAYTLLLYDELLEWSDRPLREFLNYPMQTEWQRKEYLHLTIIQNFDRGKCWENGIILCRKIAEQYESYYDYRNLSKMRMMEASLYDKIMDQQRLEPEFFRVGFYGKKFPFFLRIYLMIPIHFCIMCSWFFPYFSQNKEFVCRGHDYERLEAFQQRMLNEFPHAIAMQHANQPDETIFQAEAQYLQIYAVTPIPENQEVLQRDGIPDNIKSFYKVNHIWRFRYDRPFHKGTKDKENEFKSLWVERTTLILVQSLPGISRWFEVEKREVVSMRLIAMCIVLLYFCIHSSLENNLKINCPDVIYLCKF</sequence>
<dbReference type="Gene3D" id="1.25.40.410">
    <property type="match status" value="1"/>
</dbReference>
<accession>A0A2P4SSV7</accession>
<dbReference type="EMBL" id="PPHD01024947">
    <property type="protein sequence ID" value="POI27192.1"/>
    <property type="molecule type" value="Genomic_DNA"/>
</dbReference>
<dbReference type="GO" id="GO:0031267">
    <property type="term" value="F:small GTPase binding"/>
    <property type="evidence" value="ECO:0007669"/>
    <property type="project" value="TreeGrafter"/>
</dbReference>
<dbReference type="OrthoDB" id="18896at2759"/>
<evidence type="ECO:0000313" key="5">
    <source>
        <dbReference type="Proteomes" id="UP000237246"/>
    </source>
</evidence>
<evidence type="ECO:0000313" key="4">
    <source>
        <dbReference type="EMBL" id="POI27192.1"/>
    </source>
</evidence>
<dbReference type="PANTHER" id="PTHR45653:SF7">
    <property type="entry name" value="DEDICATOR OF CYTOKINESIS PROTEIN 4"/>
    <property type="match status" value="1"/>
</dbReference>
<keyword evidence="2" id="KW-0812">Transmembrane</keyword>
<gene>
    <name evidence="4" type="ORF">CIB84_009058</name>
</gene>
<feature type="domain" description="DOCKER" evidence="3">
    <location>
        <begin position="4"/>
        <end position="337"/>
    </location>
</feature>